<comment type="subcellular location">
    <subcellularLocation>
        <location evidence="1">Nucleus</location>
    </subcellularLocation>
</comment>
<keyword evidence="10" id="KW-1185">Reference proteome</keyword>
<feature type="region of interest" description="Disordered" evidence="8">
    <location>
        <begin position="166"/>
        <end position="195"/>
    </location>
</feature>
<dbReference type="WBParaSite" id="PSAMB.scaffold5760size10932.g27248.t1">
    <property type="protein sequence ID" value="PSAMB.scaffold5760size10932.g27248.t1"/>
    <property type="gene ID" value="PSAMB.scaffold5760size10932.g27248"/>
</dbReference>
<dbReference type="GO" id="GO:0000981">
    <property type="term" value="F:DNA-binding transcription factor activity, RNA polymerase II-specific"/>
    <property type="evidence" value="ECO:0007669"/>
    <property type="project" value="TreeGrafter"/>
</dbReference>
<dbReference type="CDD" id="cd00131">
    <property type="entry name" value="PAX"/>
    <property type="match status" value="1"/>
</dbReference>
<keyword evidence="5" id="KW-0238">DNA-binding</keyword>
<protein>
    <submittedName>
        <fullName evidence="11">Paired domain-containing protein</fullName>
    </submittedName>
</protein>
<reference evidence="11" key="1">
    <citation type="submission" date="2022-11" db="UniProtKB">
        <authorList>
            <consortium name="WormBaseParasite"/>
        </authorList>
    </citation>
    <scope>IDENTIFICATION</scope>
</reference>
<dbReference type="GO" id="GO:0005634">
    <property type="term" value="C:nucleus"/>
    <property type="evidence" value="ECO:0007669"/>
    <property type="project" value="UniProtKB-SubCell"/>
</dbReference>
<dbReference type="FunFam" id="1.10.10.10:FF:000003">
    <property type="entry name" value="Paired box protein Pax-6"/>
    <property type="match status" value="1"/>
</dbReference>
<dbReference type="FunFam" id="1.10.10.10:FF:000013">
    <property type="entry name" value="Paired box 8 isoform 1"/>
    <property type="match status" value="1"/>
</dbReference>
<dbReference type="PROSITE" id="PS00034">
    <property type="entry name" value="PAIRED_1"/>
    <property type="match status" value="1"/>
</dbReference>
<dbReference type="InterPro" id="IPR009057">
    <property type="entry name" value="Homeodomain-like_sf"/>
</dbReference>
<evidence type="ECO:0000256" key="7">
    <source>
        <dbReference type="ARBA" id="ARBA00023242"/>
    </source>
</evidence>
<name>A0A914WYN0_9BILA</name>
<dbReference type="InterPro" id="IPR043565">
    <property type="entry name" value="PAX_fam"/>
</dbReference>
<evidence type="ECO:0000256" key="8">
    <source>
        <dbReference type="SAM" id="MobiDB-lite"/>
    </source>
</evidence>
<evidence type="ECO:0000256" key="1">
    <source>
        <dbReference type="ARBA" id="ARBA00004123"/>
    </source>
</evidence>
<dbReference type="PROSITE" id="PS51057">
    <property type="entry name" value="PAIRED_2"/>
    <property type="match status" value="1"/>
</dbReference>
<evidence type="ECO:0000313" key="11">
    <source>
        <dbReference type="WBParaSite" id="PSAMB.scaffold5760size10932.g27248.t1"/>
    </source>
</evidence>
<evidence type="ECO:0000256" key="3">
    <source>
        <dbReference type="ARBA" id="ARBA00022724"/>
    </source>
</evidence>
<dbReference type="PRINTS" id="PR00027">
    <property type="entry name" value="PAIREDBOX"/>
</dbReference>
<evidence type="ECO:0000256" key="6">
    <source>
        <dbReference type="ARBA" id="ARBA00023163"/>
    </source>
</evidence>
<keyword evidence="3" id="KW-0563">Paired box</keyword>
<feature type="compositionally biased region" description="Polar residues" evidence="8">
    <location>
        <begin position="327"/>
        <end position="342"/>
    </location>
</feature>
<dbReference type="SUPFAM" id="SSF46689">
    <property type="entry name" value="Homeodomain-like"/>
    <property type="match status" value="1"/>
</dbReference>
<keyword evidence="6" id="KW-0804">Transcription</keyword>
<feature type="compositionally biased region" description="Basic and acidic residues" evidence="8">
    <location>
        <begin position="344"/>
        <end position="357"/>
    </location>
</feature>
<dbReference type="InterPro" id="IPR036388">
    <property type="entry name" value="WH-like_DNA-bd_sf"/>
</dbReference>
<dbReference type="Gene3D" id="1.10.10.10">
    <property type="entry name" value="Winged helix-like DNA-binding domain superfamily/Winged helix DNA-binding domain"/>
    <property type="match status" value="2"/>
</dbReference>
<evidence type="ECO:0000256" key="2">
    <source>
        <dbReference type="ARBA" id="ARBA00022473"/>
    </source>
</evidence>
<dbReference type="Pfam" id="PF00292">
    <property type="entry name" value="PAX"/>
    <property type="match status" value="1"/>
</dbReference>
<feature type="compositionally biased region" description="Polar residues" evidence="8">
    <location>
        <begin position="172"/>
        <end position="195"/>
    </location>
</feature>
<sequence>MMTDRDGSGGQWPATASAMASLPFWFDMRTYWLSLGHTGVNQLGGVFVNGRPLPDHIRNKIVELAHQGVRPCDISRQLRVSHGCVSKILGRYYETGSIRPGVIGGSKPKVATPKVVDTIALYKRQNPTMFAWEIRDKLLQDGVCDQDNVPSVSSINRIVRNKAAERGGRYLNQDSPCSSPNGQDSPHSIPPTQTNTTSVIALAPPSSDASRYSAAAAAPYSINELLGFQTQLDPNGNIAKQKLALDQQRHQAMVGASDAIGMQAWLSRVVKSESSIMAPERIADMGGLAGVFPPAYAPGGQPGGGGGATTATGGAAEKRGRLETSIDRTFNTASGEGQSATSIDRADAAEGGQRDAQKPQQTARGTVLNQAPATNAPYGLAIDSAGFFGNGAHEAFDGTHWPLRSGNASVIAPPSYYLNGDRALASQN</sequence>
<dbReference type="InterPro" id="IPR043182">
    <property type="entry name" value="PAIRED_DNA-bd_dom"/>
</dbReference>
<keyword evidence="4" id="KW-0805">Transcription regulation</keyword>
<proteinExistence type="predicted"/>
<evidence type="ECO:0000256" key="4">
    <source>
        <dbReference type="ARBA" id="ARBA00023015"/>
    </source>
</evidence>
<evidence type="ECO:0000313" key="10">
    <source>
        <dbReference type="Proteomes" id="UP000887566"/>
    </source>
</evidence>
<keyword evidence="7" id="KW-0539">Nucleus</keyword>
<feature type="compositionally biased region" description="Basic and acidic residues" evidence="8">
    <location>
        <begin position="316"/>
        <end position="326"/>
    </location>
</feature>
<dbReference type="PANTHER" id="PTHR45636">
    <property type="entry name" value="PAIRED BOX PROTEIN PAX-6-RELATED-RELATED"/>
    <property type="match status" value="1"/>
</dbReference>
<evidence type="ECO:0000256" key="5">
    <source>
        <dbReference type="ARBA" id="ARBA00023125"/>
    </source>
</evidence>
<accession>A0A914WYN0</accession>
<dbReference type="InterPro" id="IPR001523">
    <property type="entry name" value="Paired_dom"/>
</dbReference>
<organism evidence="10 11">
    <name type="scientific">Plectus sambesii</name>
    <dbReference type="NCBI Taxonomy" id="2011161"/>
    <lineage>
        <taxon>Eukaryota</taxon>
        <taxon>Metazoa</taxon>
        <taxon>Ecdysozoa</taxon>
        <taxon>Nematoda</taxon>
        <taxon>Chromadorea</taxon>
        <taxon>Plectida</taxon>
        <taxon>Plectina</taxon>
        <taxon>Plectoidea</taxon>
        <taxon>Plectidae</taxon>
        <taxon>Plectus</taxon>
    </lineage>
</organism>
<dbReference type="GO" id="GO:0000978">
    <property type="term" value="F:RNA polymerase II cis-regulatory region sequence-specific DNA binding"/>
    <property type="evidence" value="ECO:0007669"/>
    <property type="project" value="TreeGrafter"/>
</dbReference>
<feature type="domain" description="Paired" evidence="9">
    <location>
        <begin position="36"/>
        <end position="162"/>
    </location>
</feature>
<keyword evidence="2" id="KW-0217">Developmental protein</keyword>
<dbReference type="AlphaFoldDB" id="A0A914WYN0"/>
<dbReference type="Proteomes" id="UP000887566">
    <property type="component" value="Unplaced"/>
</dbReference>
<dbReference type="SMART" id="SM00351">
    <property type="entry name" value="PAX"/>
    <property type="match status" value="1"/>
</dbReference>
<evidence type="ECO:0000259" key="9">
    <source>
        <dbReference type="PROSITE" id="PS51057"/>
    </source>
</evidence>
<feature type="region of interest" description="Disordered" evidence="8">
    <location>
        <begin position="299"/>
        <end position="364"/>
    </location>
</feature>